<dbReference type="InterPro" id="IPR052186">
    <property type="entry name" value="Hydantoin_racemase-like"/>
</dbReference>
<dbReference type="Gene3D" id="3.40.50.12500">
    <property type="match status" value="1"/>
</dbReference>
<dbReference type="InterPro" id="IPR053714">
    <property type="entry name" value="Iso_Racemase_Enz_sf"/>
</dbReference>
<dbReference type="InterPro" id="IPR015942">
    <property type="entry name" value="Asp/Glu/hydantoin_racemase"/>
</dbReference>
<dbReference type="EMBL" id="FNSL01000001">
    <property type="protein sequence ID" value="SEB57377.1"/>
    <property type="molecule type" value="Genomic_DNA"/>
</dbReference>
<evidence type="ECO:0000313" key="2">
    <source>
        <dbReference type="EMBL" id="SEB57377.1"/>
    </source>
</evidence>
<comment type="similarity">
    <text evidence="1">Belongs to the HyuE racemase family.</text>
</comment>
<dbReference type="AlphaFoldDB" id="A0A1H4KFY9"/>
<proteinExistence type="inferred from homology"/>
<protein>
    <submittedName>
        <fullName evidence="2">Asp/Glu/hydantoin racemase</fullName>
    </submittedName>
</protein>
<dbReference type="PANTHER" id="PTHR28047:SF5">
    <property type="entry name" value="PROTEIN DCG1"/>
    <property type="match status" value="1"/>
</dbReference>
<dbReference type="Pfam" id="PF01177">
    <property type="entry name" value="Asp_Glu_race"/>
    <property type="match status" value="1"/>
</dbReference>
<evidence type="ECO:0000256" key="1">
    <source>
        <dbReference type="ARBA" id="ARBA00038414"/>
    </source>
</evidence>
<keyword evidence="3" id="KW-1185">Reference proteome</keyword>
<dbReference type="PANTHER" id="PTHR28047">
    <property type="entry name" value="PROTEIN DCG1"/>
    <property type="match status" value="1"/>
</dbReference>
<gene>
    <name evidence="2" type="ORF">SAMN05216452_2220</name>
</gene>
<sequence length="221" mass="23052">MPSSKPEILVVNPNANAAVTDAMAAALAGLAAGTAVTIRTQTLEGAPFGIESETDAAIVAPMLAALLRQERSRYDAFVIGCFLDPGLNACREAAGKPVFGIGECAIYAALTQADQFGVLALSRTSVARHKPIYRRLGVWDRLAGELPLEISVAEAVGDVTVYPRILARARELRDEYGAGAVVLGCAGMAQHRSALQDALGIAVIDPVQAGVSRAVSEILAR</sequence>
<dbReference type="GO" id="GO:0047661">
    <property type="term" value="F:amino-acid racemase activity"/>
    <property type="evidence" value="ECO:0007669"/>
    <property type="project" value="InterPro"/>
</dbReference>
<accession>A0A1H4KFY9</accession>
<evidence type="ECO:0000313" key="3">
    <source>
        <dbReference type="Proteomes" id="UP000199064"/>
    </source>
</evidence>
<dbReference type="Proteomes" id="UP000199064">
    <property type="component" value="Unassembled WGS sequence"/>
</dbReference>
<name>A0A1H4KFY9_9HYPH</name>
<organism evidence="2 3">
    <name type="scientific">Nitratireductor aquibiodomus</name>
    <dbReference type="NCBI Taxonomy" id="204799"/>
    <lineage>
        <taxon>Bacteria</taxon>
        <taxon>Pseudomonadati</taxon>
        <taxon>Pseudomonadota</taxon>
        <taxon>Alphaproteobacteria</taxon>
        <taxon>Hyphomicrobiales</taxon>
        <taxon>Phyllobacteriaceae</taxon>
        <taxon>Nitratireductor</taxon>
    </lineage>
</organism>
<dbReference type="RefSeq" id="WP_090328852.1">
    <property type="nucleotide sequence ID" value="NZ_FNSL01000001.1"/>
</dbReference>
<reference evidence="3" key="1">
    <citation type="submission" date="2016-10" db="EMBL/GenBank/DDBJ databases">
        <authorList>
            <person name="Varghese N."/>
            <person name="Submissions S."/>
        </authorList>
    </citation>
    <scope>NUCLEOTIDE SEQUENCE [LARGE SCALE GENOMIC DNA]</scope>
    <source>
        <strain evidence="3">ES.061</strain>
    </source>
</reference>